<sequence length="168" mass="19725">MIKPLFYKLNDEKRRKLEADLYQIFSEKDLITVSVKDIVAVTGISRGSFYTYFDTPVDAYSYVFRKVLIRVHQQMMGANAFGSVRQFIESMDKNPDRDFLKNYYTVNEMILEANGESQMITTGEENLHKWMVLVSIHELIRRYFLNPGDKGEILSRLSSLEEWEKENS</sequence>
<dbReference type="Proteomes" id="UP001314261">
    <property type="component" value="Unassembled WGS sequence"/>
</dbReference>
<evidence type="ECO:0000313" key="5">
    <source>
        <dbReference type="Proteomes" id="UP001314261"/>
    </source>
</evidence>
<protein>
    <submittedName>
        <fullName evidence="4">AcrR family</fullName>
    </submittedName>
</protein>
<proteinExistence type="predicted"/>
<comment type="caution">
    <text evidence="4">The sequence shown here is derived from an EMBL/GenBank/DDBJ whole genome shotgun (WGS) entry which is preliminary data.</text>
</comment>
<dbReference type="PROSITE" id="PS50977">
    <property type="entry name" value="HTH_TETR_2"/>
    <property type="match status" value="1"/>
</dbReference>
<dbReference type="EMBL" id="CAUZLR010000007">
    <property type="protein sequence ID" value="CAK1246214.1"/>
    <property type="molecule type" value="Genomic_DNA"/>
</dbReference>
<keyword evidence="1 2" id="KW-0238">DNA-binding</keyword>
<dbReference type="Gene3D" id="1.10.357.10">
    <property type="entry name" value="Tetracycline Repressor, domain 2"/>
    <property type="match status" value="1"/>
</dbReference>
<feature type="DNA-binding region" description="H-T-H motif" evidence="2">
    <location>
        <begin position="34"/>
        <end position="53"/>
    </location>
</feature>
<gene>
    <name evidence="4" type="ORF">R54839_PPFHFPJH_01136</name>
</gene>
<dbReference type="InterPro" id="IPR009057">
    <property type="entry name" value="Homeodomain-like_sf"/>
</dbReference>
<organism evidence="4 5">
    <name type="scientific">Fructobacillus fructosus</name>
    <dbReference type="NCBI Taxonomy" id="1631"/>
    <lineage>
        <taxon>Bacteria</taxon>
        <taxon>Bacillati</taxon>
        <taxon>Bacillota</taxon>
        <taxon>Bacilli</taxon>
        <taxon>Lactobacillales</taxon>
        <taxon>Lactobacillaceae</taxon>
        <taxon>Fructobacillus</taxon>
    </lineage>
</organism>
<name>A0ABN9YU67_9LACO</name>
<reference evidence="4 5" key="1">
    <citation type="submission" date="2023-10" db="EMBL/GenBank/DDBJ databases">
        <authorList>
            <person name="Botero Cardona J."/>
        </authorList>
    </citation>
    <scope>NUCLEOTIDE SEQUENCE [LARGE SCALE GENOMIC DNA]</scope>
    <source>
        <strain evidence="4 5">R-54839</strain>
    </source>
</reference>
<feature type="domain" description="HTH tetR-type" evidence="3">
    <location>
        <begin position="11"/>
        <end position="71"/>
    </location>
</feature>
<dbReference type="RefSeq" id="WP_010691133.1">
    <property type="nucleotide sequence ID" value="NZ_CAUZLK010000006.1"/>
</dbReference>
<evidence type="ECO:0000256" key="1">
    <source>
        <dbReference type="ARBA" id="ARBA00023125"/>
    </source>
</evidence>
<keyword evidence="5" id="KW-1185">Reference proteome</keyword>
<evidence type="ECO:0000313" key="4">
    <source>
        <dbReference type="EMBL" id="CAK1246214.1"/>
    </source>
</evidence>
<dbReference type="SUPFAM" id="SSF46689">
    <property type="entry name" value="Homeodomain-like"/>
    <property type="match status" value="1"/>
</dbReference>
<evidence type="ECO:0000256" key="2">
    <source>
        <dbReference type="PROSITE-ProRule" id="PRU00335"/>
    </source>
</evidence>
<evidence type="ECO:0000259" key="3">
    <source>
        <dbReference type="PROSITE" id="PS50977"/>
    </source>
</evidence>
<dbReference type="InterPro" id="IPR001647">
    <property type="entry name" value="HTH_TetR"/>
</dbReference>
<accession>A0ABN9YU67</accession>